<dbReference type="PANTHER" id="PTHR43133">
    <property type="entry name" value="RNA POLYMERASE ECF-TYPE SIGMA FACTO"/>
    <property type="match status" value="1"/>
</dbReference>
<dbReference type="InterPro" id="IPR039425">
    <property type="entry name" value="RNA_pol_sigma-70-like"/>
</dbReference>
<protein>
    <submittedName>
        <fullName evidence="8">RNA polymerase sigma factor</fullName>
    </submittedName>
</protein>
<dbReference type="EMBL" id="BAABJX010000007">
    <property type="protein sequence ID" value="GAA4822659.1"/>
    <property type="molecule type" value="Genomic_DNA"/>
</dbReference>
<gene>
    <name evidence="8" type="ORF">GCM10023331_03750</name>
</gene>
<evidence type="ECO:0000256" key="3">
    <source>
        <dbReference type="ARBA" id="ARBA00023082"/>
    </source>
</evidence>
<accession>A0ABP9CZ64</accession>
<evidence type="ECO:0000256" key="5">
    <source>
        <dbReference type="ARBA" id="ARBA00023163"/>
    </source>
</evidence>
<dbReference type="Gene3D" id="1.10.10.10">
    <property type="entry name" value="Winged helix-like DNA-binding domain superfamily/Winged helix DNA-binding domain"/>
    <property type="match status" value="1"/>
</dbReference>
<evidence type="ECO:0000259" key="7">
    <source>
        <dbReference type="Pfam" id="PF04545"/>
    </source>
</evidence>
<evidence type="ECO:0000313" key="9">
    <source>
        <dbReference type="Proteomes" id="UP001500298"/>
    </source>
</evidence>
<dbReference type="InterPro" id="IPR007627">
    <property type="entry name" value="RNA_pol_sigma70_r2"/>
</dbReference>
<comment type="similarity">
    <text evidence="1">Belongs to the sigma-70 factor family. ECF subfamily.</text>
</comment>
<organism evidence="8 9">
    <name type="scientific">Algivirga pacifica</name>
    <dbReference type="NCBI Taxonomy" id="1162670"/>
    <lineage>
        <taxon>Bacteria</taxon>
        <taxon>Pseudomonadati</taxon>
        <taxon>Bacteroidota</taxon>
        <taxon>Cytophagia</taxon>
        <taxon>Cytophagales</taxon>
        <taxon>Flammeovirgaceae</taxon>
        <taxon>Algivirga</taxon>
    </lineage>
</organism>
<dbReference type="PANTHER" id="PTHR43133:SF8">
    <property type="entry name" value="RNA POLYMERASE SIGMA FACTOR HI_1459-RELATED"/>
    <property type="match status" value="1"/>
</dbReference>
<proteinExistence type="inferred from homology"/>
<dbReference type="Pfam" id="PF04542">
    <property type="entry name" value="Sigma70_r2"/>
    <property type="match status" value="1"/>
</dbReference>
<evidence type="ECO:0000313" key="8">
    <source>
        <dbReference type="EMBL" id="GAA4822659.1"/>
    </source>
</evidence>
<feature type="domain" description="RNA polymerase sigma-70 region 2" evidence="6">
    <location>
        <begin position="28"/>
        <end position="93"/>
    </location>
</feature>
<keyword evidence="3" id="KW-0731">Sigma factor</keyword>
<dbReference type="SUPFAM" id="SSF88946">
    <property type="entry name" value="Sigma2 domain of RNA polymerase sigma factors"/>
    <property type="match status" value="1"/>
</dbReference>
<keyword evidence="5" id="KW-0804">Transcription</keyword>
<evidence type="ECO:0000256" key="4">
    <source>
        <dbReference type="ARBA" id="ARBA00023125"/>
    </source>
</evidence>
<reference evidence="9" key="1">
    <citation type="journal article" date="2019" name="Int. J. Syst. Evol. Microbiol.">
        <title>The Global Catalogue of Microorganisms (GCM) 10K type strain sequencing project: providing services to taxonomists for standard genome sequencing and annotation.</title>
        <authorList>
            <consortium name="The Broad Institute Genomics Platform"/>
            <consortium name="The Broad Institute Genome Sequencing Center for Infectious Disease"/>
            <person name="Wu L."/>
            <person name="Ma J."/>
        </authorList>
    </citation>
    <scope>NUCLEOTIDE SEQUENCE [LARGE SCALE GENOMIC DNA]</scope>
    <source>
        <strain evidence="9">JCM 18326</strain>
    </source>
</reference>
<dbReference type="InterPro" id="IPR013324">
    <property type="entry name" value="RNA_pol_sigma_r3/r4-like"/>
</dbReference>
<keyword evidence="2" id="KW-0805">Transcription regulation</keyword>
<dbReference type="Proteomes" id="UP001500298">
    <property type="component" value="Unassembled WGS sequence"/>
</dbReference>
<dbReference type="InterPro" id="IPR036388">
    <property type="entry name" value="WH-like_DNA-bd_sf"/>
</dbReference>
<comment type="caution">
    <text evidence="8">The sequence shown here is derived from an EMBL/GenBank/DDBJ whole genome shotgun (WGS) entry which is preliminary data.</text>
</comment>
<dbReference type="Pfam" id="PF04545">
    <property type="entry name" value="Sigma70_r4"/>
    <property type="match status" value="1"/>
</dbReference>
<dbReference type="InterPro" id="IPR007630">
    <property type="entry name" value="RNA_pol_sigma70_r4"/>
</dbReference>
<keyword evidence="9" id="KW-1185">Reference proteome</keyword>
<sequence>MHQTQEDIRQEQALVEAAQKNPAQFRPLYEKYYRPIFLFIYKRVDTEEEAAEISGQVFMKALEHLPRYEYRGVPFSAWLFRIAMNQVNIHYREVGKTRVVSLEQDRLPPLVEEEATTWENDDMEILTKLLDHLEEEELTLIELRYFEKLSVKEVSTILKMTESNVKVKTHRIIGKLRKIALSLRKS</sequence>
<dbReference type="SUPFAM" id="SSF88659">
    <property type="entry name" value="Sigma3 and sigma4 domains of RNA polymerase sigma factors"/>
    <property type="match status" value="1"/>
</dbReference>
<name>A0ABP9CZ64_9BACT</name>
<keyword evidence="4" id="KW-0238">DNA-binding</keyword>
<evidence type="ECO:0000256" key="2">
    <source>
        <dbReference type="ARBA" id="ARBA00023015"/>
    </source>
</evidence>
<feature type="domain" description="RNA polymerase sigma-70 region 4" evidence="7">
    <location>
        <begin position="129"/>
        <end position="178"/>
    </location>
</feature>
<evidence type="ECO:0000256" key="1">
    <source>
        <dbReference type="ARBA" id="ARBA00010641"/>
    </source>
</evidence>
<evidence type="ECO:0000259" key="6">
    <source>
        <dbReference type="Pfam" id="PF04542"/>
    </source>
</evidence>
<dbReference type="InterPro" id="IPR013325">
    <property type="entry name" value="RNA_pol_sigma_r2"/>
</dbReference>
<dbReference type="InterPro" id="IPR014284">
    <property type="entry name" value="RNA_pol_sigma-70_dom"/>
</dbReference>
<dbReference type="RefSeq" id="WP_345368727.1">
    <property type="nucleotide sequence ID" value="NZ_BAABJX010000007.1"/>
</dbReference>
<dbReference type="NCBIfam" id="TIGR02937">
    <property type="entry name" value="sigma70-ECF"/>
    <property type="match status" value="1"/>
</dbReference>
<dbReference type="Gene3D" id="1.10.1740.10">
    <property type="match status" value="1"/>
</dbReference>